<gene>
    <name evidence="3" type="ORF">IC006_0478</name>
</gene>
<proteinExistence type="predicted"/>
<dbReference type="PANTHER" id="PTHR46401:SF2">
    <property type="entry name" value="GLYCOSYLTRANSFERASE WBBK-RELATED"/>
    <property type="match status" value="1"/>
</dbReference>
<evidence type="ECO:0000259" key="2">
    <source>
        <dbReference type="Pfam" id="PF00534"/>
    </source>
</evidence>
<keyword evidence="1" id="KW-0808">Transferase</keyword>
<protein>
    <submittedName>
        <fullName evidence="3">D-inositol-3-phosphate glycosyltransferase</fullName>
    </submittedName>
</protein>
<reference evidence="3 4" key="1">
    <citation type="journal article" date="2020" name="Int. J. Syst. Evol. Microbiol.">
        <title>Sulfuracidifex tepidarius gen. nov., sp. nov. and transfer of Sulfolobus metallicus Huber and Stetter 1992 to the genus Sulfuracidifex as Sulfuracidifex metallicus comb. nov.</title>
        <authorList>
            <person name="Itoh T."/>
            <person name="Miura T."/>
            <person name="Sakai H.D."/>
            <person name="Kato S."/>
            <person name="Ohkuma M."/>
            <person name="Takashina T."/>
        </authorList>
    </citation>
    <scope>NUCLEOTIDE SEQUENCE [LARGE SCALE GENOMIC DNA]</scope>
    <source>
        <strain evidence="3 4">IC-006</strain>
    </source>
</reference>
<sequence>MLSLGLVDSRAISKFNAGSEKHVREVIKRISTHYKLYYLPTTHAFLDGISDDRLKEIKKYANVPSFFESVLDRRPRVTLGRELFTFSPLSKELKDGYEKEIGGLDFIYVPHNYRIQLMSSLLLSELGRKYGMLLMTDPHNSLLEKESFLNCIKNWTKIWSNRKSAIEFCSIQRLQNIIFLTKSLRKKPSFIAVMNDGVFKYTNLPKYFNLRVLSPPHAFNPLALKYRNFEKDNYIVFLGRINTAKGANEALEVGKHFKLKMIGYSEQESIVKQAKNLSIEVIENASEEEKYEILSRAKGLILPSHQEAFSVTVLEALAVGTPVITYDLPSLTSVYKFKPVFFVREFDVASLARKVEEIVTFNNEKVEKMFTDVQLNEFIALHSSWDNVANAIDSMIKNFI</sequence>
<dbReference type="GeneID" id="41714332"/>
<evidence type="ECO:0000256" key="1">
    <source>
        <dbReference type="ARBA" id="ARBA00022679"/>
    </source>
</evidence>
<evidence type="ECO:0000313" key="3">
    <source>
        <dbReference type="EMBL" id="BBG23194.1"/>
    </source>
</evidence>
<dbReference type="Pfam" id="PF00534">
    <property type="entry name" value="Glycos_transf_1"/>
    <property type="match status" value="1"/>
</dbReference>
<name>A0A510DSS0_9CREN</name>
<dbReference type="SUPFAM" id="SSF53756">
    <property type="entry name" value="UDP-Glycosyltransferase/glycogen phosphorylase"/>
    <property type="match status" value="1"/>
</dbReference>
<keyword evidence="4" id="KW-1185">Reference proteome</keyword>
<dbReference type="InterPro" id="IPR001296">
    <property type="entry name" value="Glyco_trans_1"/>
</dbReference>
<dbReference type="RefSeq" id="WP_054846861.1">
    <property type="nucleotide sequence ID" value="NZ_AP018929.1"/>
</dbReference>
<dbReference type="Gene3D" id="3.40.50.2000">
    <property type="entry name" value="Glycogen Phosphorylase B"/>
    <property type="match status" value="1"/>
</dbReference>
<dbReference type="Proteomes" id="UP000322983">
    <property type="component" value="Chromosome"/>
</dbReference>
<evidence type="ECO:0000313" key="4">
    <source>
        <dbReference type="Proteomes" id="UP000322983"/>
    </source>
</evidence>
<dbReference type="GO" id="GO:0016757">
    <property type="term" value="F:glycosyltransferase activity"/>
    <property type="evidence" value="ECO:0007669"/>
    <property type="project" value="InterPro"/>
</dbReference>
<feature type="domain" description="Glycosyl transferase family 1" evidence="2">
    <location>
        <begin position="227"/>
        <end position="362"/>
    </location>
</feature>
<organism evidence="3 4">
    <name type="scientific">Sulfuracidifex tepidarius</name>
    <dbReference type="NCBI Taxonomy" id="1294262"/>
    <lineage>
        <taxon>Archaea</taxon>
        <taxon>Thermoproteota</taxon>
        <taxon>Thermoprotei</taxon>
        <taxon>Sulfolobales</taxon>
        <taxon>Sulfolobaceae</taxon>
        <taxon>Sulfuracidifex</taxon>
    </lineage>
</organism>
<accession>A0A510DSS0</accession>
<dbReference type="CDD" id="cd03801">
    <property type="entry name" value="GT4_PimA-like"/>
    <property type="match status" value="1"/>
</dbReference>
<dbReference type="KEGG" id="step:IC006_0478"/>
<dbReference type="STRING" id="1294262.GCA_001316085_03020"/>
<dbReference type="PANTHER" id="PTHR46401">
    <property type="entry name" value="GLYCOSYLTRANSFERASE WBBK-RELATED"/>
    <property type="match status" value="1"/>
</dbReference>
<dbReference type="AlphaFoldDB" id="A0A510DSS0"/>
<dbReference type="EMBL" id="AP018929">
    <property type="protein sequence ID" value="BBG23194.1"/>
    <property type="molecule type" value="Genomic_DNA"/>
</dbReference>
<dbReference type="OrthoDB" id="43397at2157"/>